<dbReference type="AlphaFoldDB" id="A0A0A8K3Y6"/>
<evidence type="ECO:0000313" key="2">
    <source>
        <dbReference type="Proteomes" id="UP000031643"/>
    </source>
</evidence>
<evidence type="ECO:0000313" key="1">
    <source>
        <dbReference type="EMBL" id="BAQ16709.1"/>
    </source>
</evidence>
<dbReference type="RefSeq" id="WP_208430898.1">
    <property type="nucleotide sequence ID" value="NZ_AP014648.1"/>
</dbReference>
<dbReference type="HOGENOM" id="CLU_2826143_0_0_5"/>
<organism evidence="1 2">
    <name type="scientific">Methyloceanibacter caenitepidi</name>
    <dbReference type="NCBI Taxonomy" id="1384459"/>
    <lineage>
        <taxon>Bacteria</taxon>
        <taxon>Pseudomonadati</taxon>
        <taxon>Pseudomonadota</taxon>
        <taxon>Alphaproteobacteria</taxon>
        <taxon>Hyphomicrobiales</taxon>
        <taxon>Hyphomicrobiaceae</taxon>
        <taxon>Methyloceanibacter</taxon>
    </lineage>
</organism>
<reference evidence="1 2" key="1">
    <citation type="submission" date="2014-09" db="EMBL/GenBank/DDBJ databases">
        <title>Genome sequencing of Methyloceanibacter caenitepidi Gela4.</title>
        <authorList>
            <person name="Takeuchi M."/>
            <person name="Susumu S."/>
            <person name="Kamagata Y."/>
            <person name="Oshima K."/>
            <person name="Hattori M."/>
            <person name="Iwasaki W."/>
        </authorList>
    </citation>
    <scope>NUCLEOTIDE SEQUENCE [LARGE SCALE GENOMIC DNA]</scope>
    <source>
        <strain evidence="1 2">Gela4</strain>
    </source>
</reference>
<name>A0A0A8K3Y6_9HYPH</name>
<dbReference type="Proteomes" id="UP000031643">
    <property type="component" value="Chromosome"/>
</dbReference>
<gene>
    <name evidence="1" type="ORF">GL4_1251</name>
</gene>
<dbReference type="KEGG" id="mcg:GL4_1251"/>
<accession>A0A0A8K3Y6</accession>
<protein>
    <submittedName>
        <fullName evidence="1">Uncharacterized protein</fullName>
    </submittedName>
</protein>
<keyword evidence="2" id="KW-1185">Reference proteome</keyword>
<sequence length="66" mass="7370">MQDHVTLFFILAPYHPAFIVTKADVGAPERDVVVQGDLIPGAEHVLRIDALFSSLFRDFESPPDFT</sequence>
<dbReference type="EMBL" id="AP014648">
    <property type="protein sequence ID" value="BAQ16709.1"/>
    <property type="molecule type" value="Genomic_DNA"/>
</dbReference>
<proteinExistence type="predicted"/>